<protein>
    <submittedName>
        <fullName evidence="1">Uncharacterized protein</fullName>
    </submittedName>
</protein>
<sequence length="76" mass="8623">MCILDVVERLIDLKMSMFLEVEGAAHYLPAYAGNLDAMTSAALRTAETPAKAAGTHRFERRYMKTLYISWAKPHYD</sequence>
<accession>A0A142JJZ5</accession>
<name>A0A142JJZ5_9BURK</name>
<reference evidence="1 2" key="1">
    <citation type="submission" date="2016-03" db="EMBL/GenBank/DDBJ databases">
        <title>Complete genome sequence of a novel chlorpyrifos degrading bacterium, Cupriavidus nantongensis sp. X1.</title>
        <authorList>
            <person name="Fang L."/>
        </authorList>
    </citation>
    <scope>NUCLEOTIDE SEQUENCE [LARGE SCALE GENOMIC DNA]</scope>
    <source>
        <strain evidence="1 2">X1</strain>
    </source>
</reference>
<dbReference type="EMBL" id="CP014844">
    <property type="protein sequence ID" value="AMR78407.1"/>
    <property type="molecule type" value="Genomic_DNA"/>
</dbReference>
<organism evidence="1 2">
    <name type="scientific">Cupriavidus nantongensis</name>
    <dbReference type="NCBI Taxonomy" id="1796606"/>
    <lineage>
        <taxon>Bacteria</taxon>
        <taxon>Pseudomonadati</taxon>
        <taxon>Pseudomonadota</taxon>
        <taxon>Betaproteobacteria</taxon>
        <taxon>Burkholderiales</taxon>
        <taxon>Burkholderiaceae</taxon>
        <taxon>Cupriavidus</taxon>
    </lineage>
</organism>
<gene>
    <name evidence="1" type="ORF">A2G96_12045</name>
</gene>
<dbReference type="AlphaFoldDB" id="A0A142JJZ5"/>
<keyword evidence="2" id="KW-1185">Reference proteome</keyword>
<proteinExistence type="predicted"/>
<evidence type="ECO:0000313" key="2">
    <source>
        <dbReference type="Proteomes" id="UP000075238"/>
    </source>
</evidence>
<dbReference type="KEGG" id="cnan:A2G96_12045"/>
<dbReference type="Gene3D" id="3.40.50.720">
    <property type="entry name" value="NAD(P)-binding Rossmann-like Domain"/>
    <property type="match status" value="1"/>
</dbReference>
<evidence type="ECO:0000313" key="1">
    <source>
        <dbReference type="EMBL" id="AMR78407.1"/>
    </source>
</evidence>
<dbReference type="STRING" id="1796606.A2G96_12045"/>
<dbReference type="Proteomes" id="UP000075238">
    <property type="component" value="Chromosome 1"/>
</dbReference>